<accession>A0A4V2G1F2</accession>
<evidence type="ECO:0000259" key="1">
    <source>
        <dbReference type="Pfam" id="PF03551"/>
    </source>
</evidence>
<dbReference type="InterPro" id="IPR017799">
    <property type="entry name" value="Tscrpt_reg_PadR_acidobac-type"/>
</dbReference>
<feature type="domain" description="Transcription regulator PadR N-terminal" evidence="1">
    <location>
        <begin position="46"/>
        <end position="118"/>
    </location>
</feature>
<dbReference type="AlphaFoldDB" id="A0A4V2G1F2"/>
<dbReference type="Pfam" id="PF03551">
    <property type="entry name" value="PadR"/>
    <property type="match status" value="1"/>
</dbReference>
<dbReference type="SUPFAM" id="SSF46785">
    <property type="entry name" value="Winged helix' DNA-binding domain"/>
    <property type="match status" value="1"/>
</dbReference>
<dbReference type="InterPro" id="IPR052509">
    <property type="entry name" value="Metal_resp_DNA-bind_regulator"/>
</dbReference>
<protein>
    <submittedName>
        <fullName evidence="2">PadR family transcriptional regulator</fullName>
    </submittedName>
</protein>
<dbReference type="NCBIfam" id="TIGR03433">
    <property type="entry name" value="padR_acidobact"/>
    <property type="match status" value="1"/>
</dbReference>
<sequence length="144" mass="16192">MIFVGDGSNLHPLDIRPERALVLGRMTTRERTQQLELMQGTLDLLILQTLAPGRAHGHAIARTIERRSDEVLQVGHGSLYPALQRLLRSALIAAEDGVSENNRKARFYRLTAKGRKQLYTETSKWERFSSAMARVLAPVAEEKS</sequence>
<evidence type="ECO:0000313" key="3">
    <source>
        <dbReference type="Proteomes" id="UP000292958"/>
    </source>
</evidence>
<name>A0A4V2G1F2_9BACT</name>
<dbReference type="InterPro" id="IPR005149">
    <property type="entry name" value="Tscrpt_reg_PadR_N"/>
</dbReference>
<organism evidence="2 3">
    <name type="scientific">Edaphobacter modestus</name>
    <dbReference type="NCBI Taxonomy" id="388466"/>
    <lineage>
        <taxon>Bacteria</taxon>
        <taxon>Pseudomonadati</taxon>
        <taxon>Acidobacteriota</taxon>
        <taxon>Terriglobia</taxon>
        <taxon>Terriglobales</taxon>
        <taxon>Acidobacteriaceae</taxon>
        <taxon>Edaphobacter</taxon>
    </lineage>
</organism>
<keyword evidence="3" id="KW-1185">Reference proteome</keyword>
<reference evidence="2 3" key="1">
    <citation type="submission" date="2019-02" db="EMBL/GenBank/DDBJ databases">
        <title>Genomic Encyclopedia of Archaeal and Bacterial Type Strains, Phase II (KMG-II): from individual species to whole genera.</title>
        <authorList>
            <person name="Goeker M."/>
        </authorList>
    </citation>
    <scope>NUCLEOTIDE SEQUENCE [LARGE SCALE GENOMIC DNA]</scope>
    <source>
        <strain evidence="2 3">DSM 18101</strain>
    </source>
</reference>
<dbReference type="InterPro" id="IPR036390">
    <property type="entry name" value="WH_DNA-bd_sf"/>
</dbReference>
<dbReference type="Proteomes" id="UP000292958">
    <property type="component" value="Unassembled WGS sequence"/>
</dbReference>
<dbReference type="Gene3D" id="1.10.10.10">
    <property type="entry name" value="Winged helix-like DNA-binding domain superfamily/Winged helix DNA-binding domain"/>
    <property type="match status" value="1"/>
</dbReference>
<dbReference type="PANTHER" id="PTHR33169:SF14">
    <property type="entry name" value="TRANSCRIPTIONAL REGULATOR RV3488"/>
    <property type="match status" value="1"/>
</dbReference>
<gene>
    <name evidence="2" type="ORF">BDD14_6605</name>
</gene>
<evidence type="ECO:0000313" key="2">
    <source>
        <dbReference type="EMBL" id="RZU29016.1"/>
    </source>
</evidence>
<dbReference type="PANTHER" id="PTHR33169">
    <property type="entry name" value="PADR-FAMILY TRANSCRIPTIONAL REGULATOR"/>
    <property type="match status" value="1"/>
</dbReference>
<dbReference type="InterPro" id="IPR036388">
    <property type="entry name" value="WH-like_DNA-bd_sf"/>
</dbReference>
<comment type="caution">
    <text evidence="2">The sequence shown here is derived from an EMBL/GenBank/DDBJ whole genome shotgun (WGS) entry which is preliminary data.</text>
</comment>
<dbReference type="EMBL" id="SHKW01000008">
    <property type="protein sequence ID" value="RZU29016.1"/>
    <property type="molecule type" value="Genomic_DNA"/>
</dbReference>
<proteinExistence type="predicted"/>